<feature type="binding site" evidence="8">
    <location>
        <position position="96"/>
    </location>
    <ligand>
        <name>GTP</name>
        <dbReference type="ChEBI" id="CHEBI:37565"/>
    </ligand>
</feature>
<comment type="caution">
    <text evidence="8">Lacks conserved residue(s) required for the propagation of feature annotation.</text>
</comment>
<comment type="cofactor">
    <cofactor evidence="8">
        <name>Mg(2+)</name>
        <dbReference type="ChEBI" id="CHEBI:18420"/>
    </cofactor>
</comment>
<name>A0ABW5A3W5_9BACL</name>
<comment type="function">
    <text evidence="8">Transfers a GMP moiety from GTP to Mo-molybdopterin (Mo-MPT) cofactor (Moco or molybdenum cofactor) to form Mo-molybdopterin guanine dinucleotide (Mo-MGD) cofactor.</text>
</comment>
<feature type="binding site" evidence="8">
    <location>
        <position position="18"/>
    </location>
    <ligand>
        <name>GTP</name>
        <dbReference type="ChEBI" id="CHEBI:37565"/>
    </ligand>
</feature>
<evidence type="ECO:0000313" key="11">
    <source>
        <dbReference type="Proteomes" id="UP001597343"/>
    </source>
</evidence>
<feature type="binding site" evidence="8">
    <location>
        <position position="96"/>
    </location>
    <ligand>
        <name>Mg(2+)</name>
        <dbReference type="ChEBI" id="CHEBI:18420"/>
    </ligand>
</feature>
<dbReference type="InterPro" id="IPR029044">
    <property type="entry name" value="Nucleotide-diphossugar_trans"/>
</dbReference>
<keyword evidence="11" id="KW-1185">Reference proteome</keyword>
<keyword evidence="1 8" id="KW-0963">Cytoplasm</keyword>
<reference evidence="11" key="1">
    <citation type="journal article" date="2019" name="Int. J. Syst. Evol. Microbiol.">
        <title>The Global Catalogue of Microorganisms (GCM) 10K type strain sequencing project: providing services to taxonomists for standard genome sequencing and annotation.</title>
        <authorList>
            <consortium name="The Broad Institute Genomics Platform"/>
            <consortium name="The Broad Institute Genome Sequencing Center for Infectious Disease"/>
            <person name="Wu L."/>
            <person name="Ma J."/>
        </authorList>
    </citation>
    <scope>NUCLEOTIDE SEQUENCE [LARGE SCALE GENOMIC DNA]</scope>
    <source>
        <strain evidence="11">CGMCC 1.13574</strain>
    </source>
</reference>
<evidence type="ECO:0000256" key="8">
    <source>
        <dbReference type="HAMAP-Rule" id="MF_00316"/>
    </source>
</evidence>
<keyword evidence="7 8" id="KW-0501">Molybdenum cofactor biosynthesis</keyword>
<feature type="domain" description="MobA-like NTP transferase" evidence="9">
    <location>
        <begin position="3"/>
        <end position="162"/>
    </location>
</feature>
<sequence>MRGILLCGGQSRRMGQKKQWLPFGDRPLLLHTLDQLYKTCGDVVVVASDEEERERLARLHVNAILDQYPGQGPLAGLHAGLSGLQGEEWACLVACDLPFFRGEILQDLAMLAEEDRAAQAVVPCDGEQLFPVCALYRGQARQIAASCLEDGQRALRQFLQRLQVRYVPAERYASYRPFPFHNMNTIEEYEFARALWKKEGWS</sequence>
<feature type="binding site" evidence="8">
    <location>
        <position position="66"/>
    </location>
    <ligand>
        <name>GTP</name>
        <dbReference type="ChEBI" id="CHEBI:37565"/>
    </ligand>
</feature>
<dbReference type="EMBL" id="JBHUIO010000019">
    <property type="protein sequence ID" value="MFD2172261.1"/>
    <property type="molecule type" value="Genomic_DNA"/>
</dbReference>
<dbReference type="PANTHER" id="PTHR19136:SF81">
    <property type="entry name" value="MOLYBDENUM COFACTOR GUANYLYLTRANSFERASE"/>
    <property type="match status" value="1"/>
</dbReference>
<dbReference type="CDD" id="cd02503">
    <property type="entry name" value="MobA"/>
    <property type="match status" value="1"/>
</dbReference>
<evidence type="ECO:0000313" key="10">
    <source>
        <dbReference type="EMBL" id="MFD2172261.1"/>
    </source>
</evidence>
<dbReference type="InterPro" id="IPR025877">
    <property type="entry name" value="MobA-like_NTP_Trfase"/>
</dbReference>
<proteinExistence type="inferred from homology"/>
<gene>
    <name evidence="8" type="primary">mobA</name>
    <name evidence="10" type="ORF">ACFSOY_20135</name>
</gene>
<comment type="similarity">
    <text evidence="8">Belongs to the MobA family.</text>
</comment>
<comment type="domain">
    <text evidence="8">The N-terminal domain determines nucleotide recognition and specific binding, while the C-terminal domain determines the specific binding to the target protein.</text>
</comment>
<evidence type="ECO:0000256" key="5">
    <source>
        <dbReference type="ARBA" id="ARBA00022842"/>
    </source>
</evidence>
<dbReference type="HAMAP" id="MF_00316">
    <property type="entry name" value="MobA"/>
    <property type="match status" value="1"/>
</dbReference>
<evidence type="ECO:0000256" key="3">
    <source>
        <dbReference type="ARBA" id="ARBA00022723"/>
    </source>
</evidence>
<dbReference type="SUPFAM" id="SSF53448">
    <property type="entry name" value="Nucleotide-diphospho-sugar transferases"/>
    <property type="match status" value="1"/>
</dbReference>
<evidence type="ECO:0000256" key="6">
    <source>
        <dbReference type="ARBA" id="ARBA00023134"/>
    </source>
</evidence>
<evidence type="ECO:0000259" key="9">
    <source>
        <dbReference type="Pfam" id="PF12804"/>
    </source>
</evidence>
<keyword evidence="10" id="KW-0548">Nucleotidyltransferase</keyword>
<comment type="caution">
    <text evidence="10">The sequence shown here is derived from an EMBL/GenBank/DDBJ whole genome shotgun (WGS) entry which is preliminary data.</text>
</comment>
<evidence type="ECO:0000256" key="4">
    <source>
        <dbReference type="ARBA" id="ARBA00022741"/>
    </source>
</evidence>
<dbReference type="Pfam" id="PF12804">
    <property type="entry name" value="NTP_transf_3"/>
    <property type="match status" value="1"/>
</dbReference>
<evidence type="ECO:0000256" key="2">
    <source>
        <dbReference type="ARBA" id="ARBA00022679"/>
    </source>
</evidence>
<keyword evidence="6 8" id="KW-0342">GTP-binding</keyword>
<keyword evidence="3 8" id="KW-0479">Metal-binding</keyword>
<dbReference type="GO" id="GO:0016779">
    <property type="term" value="F:nucleotidyltransferase activity"/>
    <property type="evidence" value="ECO:0007669"/>
    <property type="project" value="UniProtKB-KW"/>
</dbReference>
<accession>A0ABW5A3W5</accession>
<keyword evidence="5 8" id="KW-0460">Magnesium</keyword>
<feature type="binding site" evidence="8">
    <location>
        <begin position="6"/>
        <end position="8"/>
    </location>
    <ligand>
        <name>GTP</name>
        <dbReference type="ChEBI" id="CHEBI:37565"/>
    </ligand>
</feature>
<dbReference type="EC" id="2.7.7.77" evidence="8"/>
<evidence type="ECO:0000256" key="1">
    <source>
        <dbReference type="ARBA" id="ARBA00022490"/>
    </source>
</evidence>
<dbReference type="Gene3D" id="3.90.550.10">
    <property type="entry name" value="Spore Coat Polysaccharide Biosynthesis Protein SpsA, Chain A"/>
    <property type="match status" value="1"/>
</dbReference>
<comment type="subcellular location">
    <subcellularLocation>
        <location evidence="8">Cytoplasm</location>
    </subcellularLocation>
</comment>
<dbReference type="InterPro" id="IPR013482">
    <property type="entry name" value="Molybde_CF_guanTrfase"/>
</dbReference>
<keyword evidence="4 8" id="KW-0547">Nucleotide-binding</keyword>
<dbReference type="RefSeq" id="WP_386049648.1">
    <property type="nucleotide sequence ID" value="NZ_JBHUIO010000019.1"/>
</dbReference>
<dbReference type="PANTHER" id="PTHR19136">
    <property type="entry name" value="MOLYBDENUM COFACTOR GUANYLYLTRANSFERASE"/>
    <property type="match status" value="1"/>
</dbReference>
<evidence type="ECO:0000256" key="7">
    <source>
        <dbReference type="ARBA" id="ARBA00023150"/>
    </source>
</evidence>
<dbReference type="Proteomes" id="UP001597343">
    <property type="component" value="Unassembled WGS sequence"/>
</dbReference>
<comment type="catalytic activity">
    <reaction evidence="8">
        <text>Mo-molybdopterin + GTP + H(+) = Mo-molybdopterin guanine dinucleotide + diphosphate</text>
        <dbReference type="Rhea" id="RHEA:34243"/>
        <dbReference type="ChEBI" id="CHEBI:15378"/>
        <dbReference type="ChEBI" id="CHEBI:33019"/>
        <dbReference type="ChEBI" id="CHEBI:37565"/>
        <dbReference type="ChEBI" id="CHEBI:71302"/>
        <dbReference type="ChEBI" id="CHEBI:71310"/>
        <dbReference type="EC" id="2.7.7.77"/>
    </reaction>
</comment>
<protein>
    <recommendedName>
        <fullName evidence="8">Probable molybdenum cofactor guanylyltransferase</fullName>
        <shortName evidence="8">MoCo guanylyltransferase</shortName>
        <ecNumber evidence="8">2.7.7.77</ecNumber>
    </recommendedName>
    <alternativeName>
        <fullName evidence="8">GTP:molybdopterin guanylyltransferase</fullName>
    </alternativeName>
    <alternativeName>
        <fullName evidence="8">Mo-MPT guanylyltransferase</fullName>
    </alternativeName>
    <alternativeName>
        <fullName evidence="8">Molybdopterin guanylyltransferase</fullName>
    </alternativeName>
    <alternativeName>
        <fullName evidence="8">Molybdopterin-guanine dinucleotide synthase</fullName>
        <shortName evidence="8">MGD synthase</shortName>
    </alternativeName>
</protein>
<organism evidence="10 11">
    <name type="scientific">Tumebacillus lipolyticus</name>
    <dbReference type="NCBI Taxonomy" id="1280370"/>
    <lineage>
        <taxon>Bacteria</taxon>
        <taxon>Bacillati</taxon>
        <taxon>Bacillota</taxon>
        <taxon>Bacilli</taxon>
        <taxon>Bacillales</taxon>
        <taxon>Alicyclobacillaceae</taxon>
        <taxon>Tumebacillus</taxon>
    </lineage>
</organism>
<keyword evidence="2 8" id="KW-0808">Transferase</keyword>